<keyword evidence="3" id="KW-1185">Reference proteome</keyword>
<reference evidence="2 3" key="1">
    <citation type="submission" date="2024-04" db="EMBL/GenBank/DDBJ databases">
        <authorList>
            <person name="Fracassetti M."/>
        </authorList>
    </citation>
    <scope>NUCLEOTIDE SEQUENCE [LARGE SCALE GENOMIC DNA]</scope>
</reference>
<protein>
    <submittedName>
        <fullName evidence="2">Uncharacterized protein</fullName>
    </submittedName>
</protein>
<proteinExistence type="predicted"/>
<evidence type="ECO:0000313" key="3">
    <source>
        <dbReference type="Proteomes" id="UP001497516"/>
    </source>
</evidence>
<name>A0AAV2CKF0_9ROSI</name>
<sequence>MYARHRSDAGGRTPSDAGGRTPSDAGGRTPSDEGGSDPVRRRWADLVRLQADHPSPFPATTAHLRLRQGLAPAAYPSPQLHKRRGNRELGMRVKMVDEAS</sequence>
<evidence type="ECO:0000313" key="2">
    <source>
        <dbReference type="EMBL" id="CAL1357027.1"/>
    </source>
</evidence>
<evidence type="ECO:0000256" key="1">
    <source>
        <dbReference type="SAM" id="MobiDB-lite"/>
    </source>
</evidence>
<gene>
    <name evidence="2" type="ORF">LTRI10_LOCUS4687</name>
</gene>
<dbReference type="EMBL" id="OZ034813">
    <property type="protein sequence ID" value="CAL1357027.1"/>
    <property type="molecule type" value="Genomic_DNA"/>
</dbReference>
<feature type="region of interest" description="Disordered" evidence="1">
    <location>
        <begin position="1"/>
        <end position="42"/>
    </location>
</feature>
<dbReference type="AlphaFoldDB" id="A0AAV2CKF0"/>
<accession>A0AAV2CKF0</accession>
<organism evidence="2 3">
    <name type="scientific">Linum trigynum</name>
    <dbReference type="NCBI Taxonomy" id="586398"/>
    <lineage>
        <taxon>Eukaryota</taxon>
        <taxon>Viridiplantae</taxon>
        <taxon>Streptophyta</taxon>
        <taxon>Embryophyta</taxon>
        <taxon>Tracheophyta</taxon>
        <taxon>Spermatophyta</taxon>
        <taxon>Magnoliopsida</taxon>
        <taxon>eudicotyledons</taxon>
        <taxon>Gunneridae</taxon>
        <taxon>Pentapetalae</taxon>
        <taxon>rosids</taxon>
        <taxon>fabids</taxon>
        <taxon>Malpighiales</taxon>
        <taxon>Linaceae</taxon>
        <taxon>Linum</taxon>
    </lineage>
</organism>
<dbReference type="Proteomes" id="UP001497516">
    <property type="component" value="Chromosome 1"/>
</dbReference>